<keyword evidence="5" id="KW-0722">Serine protease inhibitor</keyword>
<dbReference type="PROSITE" id="PS00284">
    <property type="entry name" value="SERPIN"/>
    <property type="match status" value="1"/>
</dbReference>
<dbReference type="InterPro" id="IPR042178">
    <property type="entry name" value="Serpin_sf_1"/>
</dbReference>
<evidence type="ECO:0000256" key="4">
    <source>
        <dbReference type="ARBA" id="ARBA00022690"/>
    </source>
</evidence>
<dbReference type="AlphaFoldDB" id="A0A9J6GL44"/>
<dbReference type="VEuPathDB" id="VectorBase:HLOH_053084"/>
<accession>A0A9J6GL44</accession>
<evidence type="ECO:0000256" key="1">
    <source>
        <dbReference type="ARBA" id="ARBA00004613"/>
    </source>
</evidence>
<dbReference type="OrthoDB" id="9440847at2759"/>
<dbReference type="PANTHER" id="PTHR11461">
    <property type="entry name" value="SERINE PROTEASE INHIBITOR, SERPIN"/>
    <property type="match status" value="1"/>
</dbReference>
<dbReference type="OMA" id="YHISQAM"/>
<evidence type="ECO:0000313" key="8">
    <source>
        <dbReference type="EMBL" id="KAH9375633.1"/>
    </source>
</evidence>
<reference evidence="8 9" key="1">
    <citation type="journal article" date="2020" name="Cell">
        <title>Large-Scale Comparative Analyses of Tick Genomes Elucidate Their Genetic Diversity and Vector Capacities.</title>
        <authorList>
            <consortium name="Tick Genome and Microbiome Consortium (TIGMIC)"/>
            <person name="Jia N."/>
            <person name="Wang J."/>
            <person name="Shi W."/>
            <person name="Du L."/>
            <person name="Sun Y."/>
            <person name="Zhan W."/>
            <person name="Jiang J.F."/>
            <person name="Wang Q."/>
            <person name="Zhang B."/>
            <person name="Ji P."/>
            <person name="Bell-Sakyi L."/>
            <person name="Cui X.M."/>
            <person name="Yuan T.T."/>
            <person name="Jiang B.G."/>
            <person name="Yang W.F."/>
            <person name="Lam T.T."/>
            <person name="Chang Q.C."/>
            <person name="Ding S.J."/>
            <person name="Wang X.J."/>
            <person name="Zhu J.G."/>
            <person name="Ruan X.D."/>
            <person name="Zhao L."/>
            <person name="Wei J.T."/>
            <person name="Ye R.Z."/>
            <person name="Que T.C."/>
            <person name="Du C.H."/>
            <person name="Zhou Y.H."/>
            <person name="Cheng J.X."/>
            <person name="Dai P.F."/>
            <person name="Guo W.B."/>
            <person name="Han X.H."/>
            <person name="Huang E.J."/>
            <person name="Li L.F."/>
            <person name="Wei W."/>
            <person name="Gao Y.C."/>
            <person name="Liu J.Z."/>
            <person name="Shao H.Z."/>
            <person name="Wang X."/>
            <person name="Wang C.C."/>
            <person name="Yang T.C."/>
            <person name="Huo Q.B."/>
            <person name="Li W."/>
            <person name="Chen H.Y."/>
            <person name="Chen S.E."/>
            <person name="Zhou L.G."/>
            <person name="Ni X.B."/>
            <person name="Tian J.H."/>
            <person name="Sheng Y."/>
            <person name="Liu T."/>
            <person name="Pan Y.S."/>
            <person name="Xia L.Y."/>
            <person name="Li J."/>
            <person name="Zhao F."/>
            <person name="Cao W.C."/>
        </authorList>
    </citation>
    <scope>NUCLEOTIDE SEQUENCE [LARGE SCALE GENOMIC DNA]</scope>
    <source>
        <strain evidence="8">HaeL-2018</strain>
    </source>
</reference>
<comment type="similarity">
    <text evidence="2">Belongs to the serpin family.</text>
</comment>
<evidence type="ECO:0000259" key="7">
    <source>
        <dbReference type="Pfam" id="PF00079"/>
    </source>
</evidence>
<keyword evidence="4" id="KW-0646">Protease inhibitor</keyword>
<comment type="subcellular location">
    <subcellularLocation>
        <location evidence="1">Secreted</location>
    </subcellularLocation>
</comment>
<comment type="caution">
    <text evidence="8">The sequence shown here is derived from an EMBL/GenBank/DDBJ whole genome shotgun (WGS) entry which is preliminary data.</text>
</comment>
<dbReference type="EMBL" id="JABSTR010000007">
    <property type="protein sequence ID" value="KAH9375633.1"/>
    <property type="molecule type" value="Genomic_DNA"/>
</dbReference>
<protein>
    <recommendedName>
        <fullName evidence="7">Serpin domain-containing protein</fullName>
    </recommendedName>
</protein>
<dbReference type="Gene3D" id="3.30.497.10">
    <property type="entry name" value="Antithrombin, subunit I, domain 2"/>
    <property type="match status" value="1"/>
</dbReference>
<dbReference type="GO" id="GO:0004867">
    <property type="term" value="F:serine-type endopeptidase inhibitor activity"/>
    <property type="evidence" value="ECO:0007669"/>
    <property type="project" value="UniProtKB-KW"/>
</dbReference>
<organism evidence="8 9">
    <name type="scientific">Haemaphysalis longicornis</name>
    <name type="common">Bush tick</name>
    <dbReference type="NCBI Taxonomy" id="44386"/>
    <lineage>
        <taxon>Eukaryota</taxon>
        <taxon>Metazoa</taxon>
        <taxon>Ecdysozoa</taxon>
        <taxon>Arthropoda</taxon>
        <taxon>Chelicerata</taxon>
        <taxon>Arachnida</taxon>
        <taxon>Acari</taxon>
        <taxon>Parasitiformes</taxon>
        <taxon>Ixodida</taxon>
        <taxon>Ixodoidea</taxon>
        <taxon>Ixodidae</taxon>
        <taxon>Haemaphysalinae</taxon>
        <taxon>Haemaphysalis</taxon>
    </lineage>
</organism>
<proteinExistence type="inferred from homology"/>
<dbReference type="InterPro" id="IPR042185">
    <property type="entry name" value="Serpin_sf_2"/>
</dbReference>
<dbReference type="GO" id="GO:0005615">
    <property type="term" value="C:extracellular space"/>
    <property type="evidence" value="ECO:0007669"/>
    <property type="project" value="InterPro"/>
</dbReference>
<dbReference type="InterPro" id="IPR036186">
    <property type="entry name" value="Serpin_sf"/>
</dbReference>
<feature type="domain" description="Serpin" evidence="7">
    <location>
        <begin position="1"/>
        <end position="177"/>
    </location>
</feature>
<evidence type="ECO:0000256" key="5">
    <source>
        <dbReference type="ARBA" id="ARBA00022900"/>
    </source>
</evidence>
<evidence type="ECO:0000256" key="6">
    <source>
        <dbReference type="ARBA" id="ARBA00023180"/>
    </source>
</evidence>
<dbReference type="PANTHER" id="PTHR11461:SF211">
    <property type="entry name" value="GH10112P-RELATED"/>
    <property type="match status" value="1"/>
</dbReference>
<keyword evidence="9" id="KW-1185">Reference proteome</keyword>
<evidence type="ECO:0000256" key="3">
    <source>
        <dbReference type="ARBA" id="ARBA00022525"/>
    </source>
</evidence>
<dbReference type="InterPro" id="IPR023795">
    <property type="entry name" value="Serpin_CS"/>
</dbReference>
<evidence type="ECO:0000313" key="9">
    <source>
        <dbReference type="Proteomes" id="UP000821853"/>
    </source>
</evidence>
<name>A0A9J6GL44_HAELO</name>
<gene>
    <name evidence="8" type="ORF">HPB48_003294</name>
</gene>
<dbReference type="SUPFAM" id="SSF56574">
    <property type="entry name" value="Serpins"/>
    <property type="match status" value="1"/>
</dbReference>
<dbReference type="Proteomes" id="UP000821853">
    <property type="component" value="Chromosome 5"/>
</dbReference>
<dbReference type="Pfam" id="PF00079">
    <property type="entry name" value="Serpin"/>
    <property type="match status" value="1"/>
</dbReference>
<sequence>MRQRGHFPTADFGEELDATALELRYRRHMKSMVFILPRQRDGLASVEKALTGPRLQMCLEKLRGRGCVDLTLPKFSVRQAFDLKDVMPRLGIVDVFIRGLADLPGFKAAEVASPTSGLSGQHLSLAVHCASVQTREKGHKAGPWTDTPRLKFTVDHPFLFLVISRSPEAVLLMGSVRKIRLPYI</sequence>
<dbReference type="InterPro" id="IPR023796">
    <property type="entry name" value="Serpin_dom"/>
</dbReference>
<dbReference type="InterPro" id="IPR000215">
    <property type="entry name" value="Serpin_fam"/>
</dbReference>
<keyword evidence="6" id="KW-0325">Glycoprotein</keyword>
<dbReference type="Gene3D" id="2.30.39.10">
    <property type="entry name" value="Alpha-1-antitrypsin, domain 1"/>
    <property type="match status" value="1"/>
</dbReference>
<evidence type="ECO:0000256" key="2">
    <source>
        <dbReference type="ARBA" id="ARBA00009500"/>
    </source>
</evidence>
<keyword evidence="3" id="KW-0964">Secreted</keyword>